<dbReference type="GO" id="GO:0006896">
    <property type="term" value="P:Golgi to vacuole transport"/>
    <property type="evidence" value="ECO:0007669"/>
    <property type="project" value="TreeGrafter"/>
</dbReference>
<organism evidence="8 9">
    <name type="scientific">Fasciolopsis buskii</name>
    <dbReference type="NCBI Taxonomy" id="27845"/>
    <lineage>
        <taxon>Eukaryota</taxon>
        <taxon>Metazoa</taxon>
        <taxon>Spiralia</taxon>
        <taxon>Lophotrochozoa</taxon>
        <taxon>Platyhelminthes</taxon>
        <taxon>Trematoda</taxon>
        <taxon>Digenea</taxon>
        <taxon>Plagiorchiida</taxon>
        <taxon>Echinostomata</taxon>
        <taxon>Echinostomatoidea</taxon>
        <taxon>Fasciolidae</taxon>
        <taxon>Fasciolopsis</taxon>
    </lineage>
</organism>
<proteinExistence type="inferred from homology"/>
<protein>
    <submittedName>
        <fullName evidence="8">Vacuolar protein sorting-associated protein 54</fullName>
    </submittedName>
</protein>
<dbReference type="Proteomes" id="UP000728185">
    <property type="component" value="Unassembled WGS sequence"/>
</dbReference>
<dbReference type="GO" id="GO:0005829">
    <property type="term" value="C:cytosol"/>
    <property type="evidence" value="ECO:0007669"/>
    <property type="project" value="GOC"/>
</dbReference>
<dbReference type="PANTHER" id="PTHR12965:SF0">
    <property type="entry name" value="VACUOLAR PROTEIN SORTING-ASSOCIATED PROTEIN 54"/>
    <property type="match status" value="1"/>
</dbReference>
<reference evidence="8" key="1">
    <citation type="submission" date="2019-05" db="EMBL/GenBank/DDBJ databases">
        <title>Annotation for the trematode Fasciolopsis buski.</title>
        <authorList>
            <person name="Choi Y.-J."/>
        </authorList>
    </citation>
    <scope>NUCLEOTIDE SEQUENCE</scope>
    <source>
        <strain evidence="8">HT</strain>
        <tissue evidence="8">Whole worm</tissue>
    </source>
</reference>
<evidence type="ECO:0000256" key="2">
    <source>
        <dbReference type="ARBA" id="ARBA00009150"/>
    </source>
</evidence>
<keyword evidence="4" id="KW-0653">Protein transport</keyword>
<accession>A0A8E0VGD4</accession>
<keyword evidence="9" id="KW-1185">Reference proteome</keyword>
<evidence type="ECO:0000256" key="6">
    <source>
        <dbReference type="ARBA" id="ARBA00023054"/>
    </source>
</evidence>
<dbReference type="AlphaFoldDB" id="A0A8E0VGD4"/>
<dbReference type="InterPro" id="IPR039745">
    <property type="entry name" value="Vps54"/>
</dbReference>
<dbReference type="GO" id="GO:0042147">
    <property type="term" value="P:retrograde transport, endosome to Golgi"/>
    <property type="evidence" value="ECO:0007669"/>
    <property type="project" value="InterPro"/>
</dbReference>
<dbReference type="EMBL" id="LUCM01011151">
    <property type="protein sequence ID" value="KAA0184360.1"/>
    <property type="molecule type" value="Genomic_DNA"/>
</dbReference>
<dbReference type="OrthoDB" id="10259024at2759"/>
<sequence length="214" mass="23889">QFCSLLFQAFILRLSEETDWSLVPSDQPTDQKRMAKISGDPMANPTTALARVLLSLTRNSLQRFHQEHTDKLDMILNQERWHAVSVPNRVQDLVTCAFTNALRNGTKIRSTSRSISVSDPKSSSPTDLLHQDSTSVESVSTSLRFDGERFVVVGTVLLLLPMMVDYVNLAPQLPCRPGSVAELAGRLAELLNVRDAIALISCMVPFFISIRTYR</sequence>
<keyword evidence="5" id="KW-0333">Golgi apparatus</keyword>
<keyword evidence="6" id="KW-0175">Coiled coil</keyword>
<feature type="compositionally biased region" description="Low complexity" evidence="7">
    <location>
        <begin position="112"/>
        <end position="124"/>
    </location>
</feature>
<dbReference type="GO" id="GO:0015031">
    <property type="term" value="P:protein transport"/>
    <property type="evidence" value="ECO:0007669"/>
    <property type="project" value="UniProtKB-KW"/>
</dbReference>
<evidence type="ECO:0000256" key="4">
    <source>
        <dbReference type="ARBA" id="ARBA00022927"/>
    </source>
</evidence>
<evidence type="ECO:0000256" key="3">
    <source>
        <dbReference type="ARBA" id="ARBA00022448"/>
    </source>
</evidence>
<evidence type="ECO:0000313" key="8">
    <source>
        <dbReference type="EMBL" id="KAA0184360.1"/>
    </source>
</evidence>
<keyword evidence="3" id="KW-0813">Transport</keyword>
<feature type="non-terminal residue" evidence="8">
    <location>
        <position position="1"/>
    </location>
</feature>
<comment type="caution">
    <text evidence="8">The sequence shown here is derived from an EMBL/GenBank/DDBJ whole genome shotgun (WGS) entry which is preliminary data.</text>
</comment>
<name>A0A8E0VGD4_9TREM</name>
<dbReference type="PANTHER" id="PTHR12965">
    <property type="entry name" value="VACUOLAR PROTEIN SORTING 54"/>
    <property type="match status" value="1"/>
</dbReference>
<gene>
    <name evidence="8" type="ORF">FBUS_08273</name>
</gene>
<evidence type="ECO:0000256" key="1">
    <source>
        <dbReference type="ARBA" id="ARBA00004601"/>
    </source>
</evidence>
<evidence type="ECO:0000256" key="5">
    <source>
        <dbReference type="ARBA" id="ARBA00023034"/>
    </source>
</evidence>
<dbReference type="GO" id="GO:0019905">
    <property type="term" value="F:syntaxin binding"/>
    <property type="evidence" value="ECO:0007669"/>
    <property type="project" value="TreeGrafter"/>
</dbReference>
<dbReference type="GO" id="GO:0000938">
    <property type="term" value="C:GARP complex"/>
    <property type="evidence" value="ECO:0007669"/>
    <property type="project" value="InterPro"/>
</dbReference>
<feature type="region of interest" description="Disordered" evidence="7">
    <location>
        <begin position="112"/>
        <end position="131"/>
    </location>
</feature>
<evidence type="ECO:0000313" key="9">
    <source>
        <dbReference type="Proteomes" id="UP000728185"/>
    </source>
</evidence>
<comment type="similarity">
    <text evidence="2">Belongs to the VPS54 family.</text>
</comment>
<evidence type="ECO:0000256" key="7">
    <source>
        <dbReference type="SAM" id="MobiDB-lite"/>
    </source>
</evidence>
<comment type="subcellular location">
    <subcellularLocation>
        <location evidence="1">Golgi apparatus</location>
        <location evidence="1">trans-Golgi network</location>
    </subcellularLocation>
</comment>